<dbReference type="HOGENOM" id="CLU_2342163_0_0_7"/>
<dbReference type="Proteomes" id="UP000009047">
    <property type="component" value="Chromosome"/>
</dbReference>
<name>E1QG78_DESB2</name>
<accession>E1QG78</accession>
<dbReference type="KEGG" id="dbr:Deba_0213"/>
<dbReference type="AlphaFoldDB" id="E1QG78"/>
<sequence length="97" mass="10886">MNCACRTKETELTGLLIPVEWDRAGNVEVFAIASYDETVHRLLPGELRKEMMTLLRREVTVWGDLTESGGEPALKVKRFAQTNLARGRIFPVDGGPR</sequence>
<gene>
    <name evidence="1" type="ordered locus">Deba_0213</name>
</gene>
<reference evidence="1 2" key="1">
    <citation type="journal article" date="2010" name="Stand. Genomic Sci.">
        <title>Complete genome sequence of Desulfarculus baarsii type strain (2st14).</title>
        <authorList>
            <person name="Sun H."/>
            <person name="Spring S."/>
            <person name="Lapidus A."/>
            <person name="Davenport K."/>
            <person name="Del Rio T.G."/>
            <person name="Tice H."/>
            <person name="Nolan M."/>
            <person name="Copeland A."/>
            <person name="Cheng J.F."/>
            <person name="Lucas S."/>
            <person name="Tapia R."/>
            <person name="Goodwin L."/>
            <person name="Pitluck S."/>
            <person name="Ivanova N."/>
            <person name="Pagani I."/>
            <person name="Mavromatis K."/>
            <person name="Ovchinnikova G."/>
            <person name="Pati A."/>
            <person name="Chen A."/>
            <person name="Palaniappan K."/>
            <person name="Hauser L."/>
            <person name="Chang Y.J."/>
            <person name="Jeffries C.D."/>
            <person name="Detter J.C."/>
            <person name="Han C."/>
            <person name="Rohde M."/>
            <person name="Brambilla E."/>
            <person name="Goker M."/>
            <person name="Woyke T."/>
            <person name="Bristow J."/>
            <person name="Eisen J.A."/>
            <person name="Markowitz V."/>
            <person name="Hugenholtz P."/>
            <person name="Kyrpides N.C."/>
            <person name="Klenk H.P."/>
            <person name="Land M."/>
        </authorList>
    </citation>
    <scope>NUCLEOTIDE SEQUENCE [LARGE SCALE GENOMIC DNA]</scope>
    <source>
        <strain evidence="2">ATCC 33931 / DSM 2075 / LMG 7858 / VKM B-1802 / 2st14</strain>
    </source>
</reference>
<evidence type="ECO:0000313" key="2">
    <source>
        <dbReference type="Proteomes" id="UP000009047"/>
    </source>
</evidence>
<dbReference type="RefSeq" id="WP_013257046.1">
    <property type="nucleotide sequence ID" value="NC_014365.1"/>
</dbReference>
<proteinExistence type="predicted"/>
<evidence type="ECO:0000313" key="1">
    <source>
        <dbReference type="EMBL" id="ADK83590.1"/>
    </source>
</evidence>
<dbReference type="EMBL" id="CP002085">
    <property type="protein sequence ID" value="ADK83590.1"/>
    <property type="molecule type" value="Genomic_DNA"/>
</dbReference>
<dbReference type="STRING" id="644282.Deba_0213"/>
<organism evidence="1 2">
    <name type="scientific">Desulfarculus baarsii (strain ATCC 33931 / DSM 2075 / LMG 7858 / VKM B-1802 / 2st14)</name>
    <dbReference type="NCBI Taxonomy" id="644282"/>
    <lineage>
        <taxon>Bacteria</taxon>
        <taxon>Pseudomonadati</taxon>
        <taxon>Thermodesulfobacteriota</taxon>
        <taxon>Desulfarculia</taxon>
        <taxon>Desulfarculales</taxon>
        <taxon>Desulfarculaceae</taxon>
        <taxon>Desulfarculus</taxon>
    </lineage>
</organism>
<protein>
    <submittedName>
        <fullName evidence="1">Uncharacterized protein</fullName>
    </submittedName>
</protein>
<keyword evidence="2" id="KW-1185">Reference proteome</keyword>
<dbReference type="OrthoDB" id="5423027at2"/>